<feature type="domain" description="SGNH hydrolase-type esterase" evidence="1">
    <location>
        <begin position="13"/>
        <end position="197"/>
    </location>
</feature>
<reference evidence="2" key="1">
    <citation type="submission" date="2020-08" db="EMBL/GenBank/DDBJ databases">
        <title>Genome public.</title>
        <authorList>
            <person name="Liu C."/>
            <person name="Sun Q."/>
        </authorList>
    </citation>
    <scope>NUCLEOTIDE SEQUENCE</scope>
    <source>
        <strain evidence="2">NSJ-33</strain>
    </source>
</reference>
<accession>A0A926E234</accession>
<keyword evidence="2" id="KW-0378">Hydrolase</keyword>
<comment type="caution">
    <text evidence="2">The sequence shown here is derived from an EMBL/GenBank/DDBJ whole genome shotgun (WGS) entry which is preliminary data.</text>
</comment>
<evidence type="ECO:0000313" key="2">
    <source>
        <dbReference type="EMBL" id="MBC8558802.1"/>
    </source>
</evidence>
<dbReference type="EMBL" id="JACRSV010000001">
    <property type="protein sequence ID" value="MBC8558802.1"/>
    <property type="molecule type" value="Genomic_DNA"/>
</dbReference>
<name>A0A926E234_9FIRM</name>
<dbReference type="GO" id="GO:0004622">
    <property type="term" value="F:phosphatidylcholine lysophospholipase activity"/>
    <property type="evidence" value="ECO:0007669"/>
    <property type="project" value="TreeGrafter"/>
</dbReference>
<dbReference type="Gene3D" id="3.40.50.1110">
    <property type="entry name" value="SGNH hydrolase"/>
    <property type="match status" value="1"/>
</dbReference>
<dbReference type="Proteomes" id="UP000610760">
    <property type="component" value="Unassembled WGS sequence"/>
</dbReference>
<dbReference type="InterPro" id="IPR013830">
    <property type="entry name" value="SGNH_hydro"/>
</dbReference>
<dbReference type="PANTHER" id="PTHR30383:SF5">
    <property type="entry name" value="SGNH HYDROLASE-TYPE ESTERASE DOMAIN-CONTAINING PROTEIN"/>
    <property type="match status" value="1"/>
</dbReference>
<organism evidence="2 3">
    <name type="scientific">Fumia xinanensis</name>
    <dbReference type="NCBI Taxonomy" id="2763659"/>
    <lineage>
        <taxon>Bacteria</taxon>
        <taxon>Bacillati</taxon>
        <taxon>Bacillota</taxon>
        <taxon>Clostridia</taxon>
        <taxon>Eubacteriales</taxon>
        <taxon>Oscillospiraceae</taxon>
        <taxon>Fumia</taxon>
    </lineage>
</organism>
<protein>
    <submittedName>
        <fullName evidence="2">SGNH/GDSL hydrolase family protein</fullName>
    </submittedName>
</protein>
<sequence length="212" mass="24050">MLLKRNDVILFQGDSITDWNRCVDDPLSDPMHLGKGYVYVAASMLMAQYPELNLKFYNRGISGNRSIDLVNRWDEDTIALKPDVLSLLIGVNDTWRRYDQNNPTTAEQYEQNCRNILERTKAALPDTKIVMIEPFLLHVSPEIESWREDLNPKILVARKLAREFADVYIPMDGYFAAASVQQKPSTWSGDGVHPAGPGIALIAQKWVEAVTK</sequence>
<evidence type="ECO:0000313" key="3">
    <source>
        <dbReference type="Proteomes" id="UP000610760"/>
    </source>
</evidence>
<dbReference type="SUPFAM" id="SSF52266">
    <property type="entry name" value="SGNH hydrolase"/>
    <property type="match status" value="1"/>
</dbReference>
<dbReference type="InterPro" id="IPR036514">
    <property type="entry name" value="SGNH_hydro_sf"/>
</dbReference>
<evidence type="ECO:0000259" key="1">
    <source>
        <dbReference type="Pfam" id="PF13472"/>
    </source>
</evidence>
<dbReference type="AlphaFoldDB" id="A0A926E234"/>
<keyword evidence="3" id="KW-1185">Reference proteome</keyword>
<dbReference type="PANTHER" id="PTHR30383">
    <property type="entry name" value="THIOESTERASE 1/PROTEASE 1/LYSOPHOSPHOLIPASE L1"/>
    <property type="match status" value="1"/>
</dbReference>
<dbReference type="Pfam" id="PF13472">
    <property type="entry name" value="Lipase_GDSL_2"/>
    <property type="match status" value="1"/>
</dbReference>
<gene>
    <name evidence="2" type="ORF">H8710_01835</name>
</gene>
<dbReference type="RefSeq" id="WP_249293688.1">
    <property type="nucleotide sequence ID" value="NZ_JACRSV010000001.1"/>
</dbReference>
<dbReference type="CDD" id="cd01834">
    <property type="entry name" value="SGNH_hydrolase_like_2"/>
    <property type="match status" value="1"/>
</dbReference>
<dbReference type="InterPro" id="IPR051532">
    <property type="entry name" value="Ester_Hydrolysis_Enzymes"/>
</dbReference>
<proteinExistence type="predicted"/>